<keyword evidence="1" id="KW-0732">Signal</keyword>
<evidence type="ECO:0000256" key="1">
    <source>
        <dbReference type="SAM" id="SignalP"/>
    </source>
</evidence>
<comment type="caution">
    <text evidence="2">The sequence shown here is derived from an EMBL/GenBank/DDBJ whole genome shotgun (WGS) entry which is preliminary data.</text>
</comment>
<reference evidence="2 3" key="1">
    <citation type="submission" date="2020-08" db="EMBL/GenBank/DDBJ databases">
        <title>Sequencing the genomes of 1000 actinobacteria strains.</title>
        <authorList>
            <person name="Klenk H.-P."/>
        </authorList>
    </citation>
    <scope>NUCLEOTIDE SEQUENCE [LARGE SCALE GENOMIC DNA]</scope>
    <source>
        <strain evidence="2 3">DSM 43851</strain>
    </source>
</reference>
<feature type="chain" id="PRO_5030780763" description="IgA peptidase M64" evidence="1">
    <location>
        <begin position="26"/>
        <end position="752"/>
    </location>
</feature>
<dbReference type="InterPro" id="IPR019026">
    <property type="entry name" value="Peptidase_M64_IgA"/>
</dbReference>
<dbReference type="Pfam" id="PF09471">
    <property type="entry name" value="Peptidase_M64"/>
    <property type="match status" value="1"/>
</dbReference>
<accession>A0A7W9KNU8</accession>
<dbReference type="Gene3D" id="3.40.390.10">
    <property type="entry name" value="Collagenase (Catalytic Domain)"/>
    <property type="match status" value="1"/>
</dbReference>
<organism evidence="2 3">
    <name type="scientific">Kutzneria kofuensis</name>
    <dbReference type="NCBI Taxonomy" id="103725"/>
    <lineage>
        <taxon>Bacteria</taxon>
        <taxon>Bacillati</taxon>
        <taxon>Actinomycetota</taxon>
        <taxon>Actinomycetes</taxon>
        <taxon>Pseudonocardiales</taxon>
        <taxon>Pseudonocardiaceae</taxon>
        <taxon>Kutzneria</taxon>
    </lineage>
</organism>
<keyword evidence="3" id="KW-1185">Reference proteome</keyword>
<dbReference type="AlphaFoldDB" id="A0A7W9KNU8"/>
<evidence type="ECO:0008006" key="4">
    <source>
        <dbReference type="Google" id="ProtNLM"/>
    </source>
</evidence>
<evidence type="ECO:0000313" key="3">
    <source>
        <dbReference type="Proteomes" id="UP000585638"/>
    </source>
</evidence>
<sequence>MLRRILIAGMASALALGPIPIVAHADTAAATVVPIRVTGDPAKRFNLVILGDGYTTADMPKFRADVDKHMNVLFTIEPYKSYRNYINVYSVEIPSPDSGVSCDPDLTSPQRNTPLHMAFWSGCDPQGVQRALEMDDTAATTYANLVPGTTAANRQILAIANSTTYGGVGGTYATASGGNAMSSLITPHELGHSLGGLQDEYDYYARGVRGDAYTGGEPDSVHHTLLTEQQMTQQQKKWWRWLGEPSLSGGTIGRYESGMYSSTGVWRPSAHSIMKTLGYYYDQVGREDMTKSISAKTSIVQDATPTSKPIGADRVVWVVPMHPNSHQLTITWSLDGKQLPANGQQLDLRQQNLKPGRHKLTATVTDPTDFVRDPAIRAALTNTRTWTVDTAVKTPPTNTAVDFTDVTETDRPVGADEVVFADTTHPTNQVVPVKWAVDGKALSTTANDVDLKGLHLTGSHTLTATAGGKTRSWTVDATDPSTSYKLSDSLLTVRKADGTDEYVYNGPFTMKLTGADDRTGSLVSEFRTDGDGWFNYFGWPTDSSQPWHFTPSGTEIDYLVYGKLGKPRLSPWDDPTPSYGQHTIEYRTTDAAGNTAAAQSFQVNLLPAPPACTTTITGRHEGALVIGAGVTCLDHAQVSGAIVVQPGASLVATGSTITGGIAATSANAVELLDTTVHGATTIAGTAQDVTIVGGAITGALTLSGNHTGSRQPVVAGIAVSGTLSCAGNTPAPGNIAAPNTVRGGSTGQCSTL</sequence>
<dbReference type="Proteomes" id="UP000585638">
    <property type="component" value="Unassembled WGS sequence"/>
</dbReference>
<evidence type="ECO:0000313" key="2">
    <source>
        <dbReference type="EMBL" id="MBB5895900.1"/>
    </source>
</evidence>
<protein>
    <recommendedName>
        <fullName evidence="4">IgA peptidase M64</fullName>
    </recommendedName>
</protein>
<dbReference type="RefSeq" id="WP_312890477.1">
    <property type="nucleotide sequence ID" value="NZ_JACHIR010000001.1"/>
</dbReference>
<dbReference type="InterPro" id="IPR024079">
    <property type="entry name" value="MetalloPept_cat_dom_sf"/>
</dbReference>
<proteinExistence type="predicted"/>
<gene>
    <name evidence="2" type="ORF">BJ998_007096</name>
</gene>
<name>A0A7W9KNU8_9PSEU</name>
<feature type="signal peptide" evidence="1">
    <location>
        <begin position="1"/>
        <end position="25"/>
    </location>
</feature>
<dbReference type="GO" id="GO:0008237">
    <property type="term" value="F:metallopeptidase activity"/>
    <property type="evidence" value="ECO:0007669"/>
    <property type="project" value="InterPro"/>
</dbReference>
<dbReference type="EMBL" id="JACHIR010000001">
    <property type="protein sequence ID" value="MBB5895900.1"/>
    <property type="molecule type" value="Genomic_DNA"/>
</dbReference>